<sequence>MRKEPLITGEYYHIYNRGVDKRDIFNNLKDLERFKESIKQFNQIEGIGSLEMYNKSIRALGSHPDSYLKLKSEPLVAIIAFCINPNHFHFLIKQLVDGGIAKFFQKLQGGYTYYFNQKNQRSGALLQGTFKSKLIKNDDYFRKTFAYVNQNYSVHNIPKSKLPFIFASDTEYESELFNLVSKSEGQKMLDIFEGKNNLKKHCKEIISIIREERGKTSLEEPDELFQ</sequence>
<reference evidence="2 3" key="1">
    <citation type="journal article" date="2016" name="Nat. Commun.">
        <title>Thousands of microbial genomes shed light on interconnected biogeochemical processes in an aquifer system.</title>
        <authorList>
            <person name="Anantharaman K."/>
            <person name="Brown C.T."/>
            <person name="Hug L.A."/>
            <person name="Sharon I."/>
            <person name="Castelle C.J."/>
            <person name="Probst A.J."/>
            <person name="Thomas B.C."/>
            <person name="Singh A."/>
            <person name="Wilkins M.J."/>
            <person name="Karaoz U."/>
            <person name="Brodie E.L."/>
            <person name="Williams K.H."/>
            <person name="Hubbard S.S."/>
            <person name="Banfield J.F."/>
        </authorList>
    </citation>
    <scope>NUCLEOTIDE SEQUENCE [LARGE SCALE GENOMIC DNA]</scope>
</reference>
<dbReference type="InterPro" id="IPR036515">
    <property type="entry name" value="Transposase_17_sf"/>
</dbReference>
<protein>
    <recommendedName>
        <fullName evidence="1">Transposase IS200-like domain-containing protein</fullName>
    </recommendedName>
</protein>
<dbReference type="EMBL" id="MFTP01000003">
    <property type="protein sequence ID" value="OGI66156.1"/>
    <property type="molecule type" value="Genomic_DNA"/>
</dbReference>
<dbReference type="SUPFAM" id="SSF143422">
    <property type="entry name" value="Transposase IS200-like"/>
    <property type="match status" value="1"/>
</dbReference>
<dbReference type="Pfam" id="PF01797">
    <property type="entry name" value="Y1_Tnp"/>
    <property type="match status" value="1"/>
</dbReference>
<dbReference type="GO" id="GO:0006313">
    <property type="term" value="P:DNA transposition"/>
    <property type="evidence" value="ECO:0007669"/>
    <property type="project" value="InterPro"/>
</dbReference>
<dbReference type="Gene3D" id="3.30.70.1290">
    <property type="entry name" value="Transposase IS200-like"/>
    <property type="match status" value="1"/>
</dbReference>
<proteinExistence type="predicted"/>
<dbReference type="GO" id="GO:0003677">
    <property type="term" value="F:DNA binding"/>
    <property type="evidence" value="ECO:0007669"/>
    <property type="project" value="InterPro"/>
</dbReference>
<comment type="caution">
    <text evidence="2">The sequence shown here is derived from an EMBL/GenBank/DDBJ whole genome shotgun (WGS) entry which is preliminary data.</text>
</comment>
<dbReference type="PANTHER" id="PTHR34322">
    <property type="entry name" value="TRANSPOSASE, Y1_TNP DOMAIN-CONTAINING"/>
    <property type="match status" value="1"/>
</dbReference>
<evidence type="ECO:0000313" key="3">
    <source>
        <dbReference type="Proteomes" id="UP000177370"/>
    </source>
</evidence>
<evidence type="ECO:0000313" key="2">
    <source>
        <dbReference type="EMBL" id="OGI66156.1"/>
    </source>
</evidence>
<feature type="domain" description="Transposase IS200-like" evidence="1">
    <location>
        <begin position="7"/>
        <end position="151"/>
    </location>
</feature>
<name>A0A1F6V9F7_9BACT</name>
<dbReference type="PANTHER" id="PTHR34322:SF2">
    <property type="entry name" value="TRANSPOSASE IS200-LIKE DOMAIN-CONTAINING PROTEIN"/>
    <property type="match status" value="1"/>
</dbReference>
<dbReference type="InterPro" id="IPR002686">
    <property type="entry name" value="Transposase_17"/>
</dbReference>
<accession>A0A1F6V9F7</accession>
<dbReference type="Proteomes" id="UP000177370">
    <property type="component" value="Unassembled WGS sequence"/>
</dbReference>
<evidence type="ECO:0000259" key="1">
    <source>
        <dbReference type="SMART" id="SM01321"/>
    </source>
</evidence>
<dbReference type="SMART" id="SM01321">
    <property type="entry name" value="Y1_Tnp"/>
    <property type="match status" value="1"/>
</dbReference>
<organism evidence="2 3">
    <name type="scientific">Candidatus Nomurabacteria bacterium RIFCSPHIGHO2_01_FULL_40_24b</name>
    <dbReference type="NCBI Taxonomy" id="1801739"/>
    <lineage>
        <taxon>Bacteria</taxon>
        <taxon>Candidatus Nomuraibacteriota</taxon>
    </lineage>
</organism>
<dbReference type="AlphaFoldDB" id="A0A1F6V9F7"/>
<gene>
    <name evidence="2" type="ORF">A2647_03215</name>
</gene>
<dbReference type="GO" id="GO:0004803">
    <property type="term" value="F:transposase activity"/>
    <property type="evidence" value="ECO:0007669"/>
    <property type="project" value="InterPro"/>
</dbReference>